<dbReference type="EMBL" id="JBBXJM010000002">
    <property type="protein sequence ID" value="KAL1412109.1"/>
    <property type="molecule type" value="Genomic_DNA"/>
</dbReference>
<comment type="caution">
    <text evidence="1">The sequence shown here is derived from an EMBL/GenBank/DDBJ whole genome shotgun (WGS) entry which is preliminary data.</text>
</comment>
<proteinExistence type="predicted"/>
<keyword evidence="2" id="KW-1185">Reference proteome</keyword>
<protein>
    <submittedName>
        <fullName evidence="1">Uncharacterized protein</fullName>
    </submittedName>
</protein>
<dbReference type="GeneID" id="95984151"/>
<organism evidence="1 2">
    <name type="scientific">Vanrija albida</name>
    <dbReference type="NCBI Taxonomy" id="181172"/>
    <lineage>
        <taxon>Eukaryota</taxon>
        <taxon>Fungi</taxon>
        <taxon>Dikarya</taxon>
        <taxon>Basidiomycota</taxon>
        <taxon>Agaricomycotina</taxon>
        <taxon>Tremellomycetes</taxon>
        <taxon>Trichosporonales</taxon>
        <taxon>Trichosporonaceae</taxon>
        <taxon>Vanrija</taxon>
    </lineage>
</organism>
<evidence type="ECO:0000313" key="2">
    <source>
        <dbReference type="Proteomes" id="UP001565368"/>
    </source>
</evidence>
<name>A0ABR3QBK0_9TREE</name>
<sequence>MALSAARSAARLPSLPSLSSLPPPLLPRFAALHPAIGPAPLASSALPLLPFSPTPTEPLLLTSPPPAARPPLVLTDHVAILDGPLFRTLRRGVRRSALHFGANPAAAGLLDALAADPTRADCVCTWIAGFHLRKLVEVQARVGGVADRLPEWKAAQSQFNSTYPLHLAGSELASAFPSDEGPAAQLYLAATEAIVRAARVEAHAVVAVCGSAAVSSRLEGAFANDDGVRVVRAGEGVAGVLGV</sequence>
<evidence type="ECO:0000313" key="1">
    <source>
        <dbReference type="EMBL" id="KAL1412109.1"/>
    </source>
</evidence>
<reference evidence="1 2" key="1">
    <citation type="submission" date="2023-08" db="EMBL/GenBank/DDBJ databases">
        <title>Annotated Genome Sequence of Vanrija albida AlHP1.</title>
        <authorList>
            <person name="Herzog R."/>
        </authorList>
    </citation>
    <scope>NUCLEOTIDE SEQUENCE [LARGE SCALE GENOMIC DNA]</scope>
    <source>
        <strain evidence="1 2">AlHP1</strain>
    </source>
</reference>
<accession>A0ABR3QBK0</accession>
<dbReference type="RefSeq" id="XP_069212053.1">
    <property type="nucleotide sequence ID" value="XM_069351667.1"/>
</dbReference>
<dbReference type="Proteomes" id="UP001565368">
    <property type="component" value="Unassembled WGS sequence"/>
</dbReference>
<gene>
    <name evidence="1" type="ORF">Q8F55_003108</name>
</gene>